<dbReference type="GO" id="GO:0006754">
    <property type="term" value="P:ATP biosynthetic process"/>
    <property type="evidence" value="ECO:0007669"/>
    <property type="project" value="TreeGrafter"/>
</dbReference>
<protein>
    <submittedName>
        <fullName evidence="3">NUDIX hydrolase</fullName>
    </submittedName>
</protein>
<dbReference type="AlphaFoldDB" id="A0A4U0T6K6"/>
<dbReference type="SUPFAM" id="SSF55811">
    <property type="entry name" value="Nudix"/>
    <property type="match status" value="1"/>
</dbReference>
<dbReference type="GO" id="GO:0006167">
    <property type="term" value="P:AMP biosynthetic process"/>
    <property type="evidence" value="ECO:0007669"/>
    <property type="project" value="TreeGrafter"/>
</dbReference>
<accession>A0A4U0T6K6</accession>
<evidence type="ECO:0000259" key="2">
    <source>
        <dbReference type="PROSITE" id="PS51462"/>
    </source>
</evidence>
<dbReference type="PANTHER" id="PTHR21340:SF0">
    <property type="entry name" value="BIS(5'-NUCLEOSYL)-TETRAPHOSPHATASE [ASYMMETRICAL]"/>
    <property type="match status" value="1"/>
</dbReference>
<name>A0A4U0T6K6_9ACTN</name>
<keyword evidence="1 3" id="KW-0378">Hydrolase</keyword>
<reference evidence="3 4" key="1">
    <citation type="submission" date="2019-04" db="EMBL/GenBank/DDBJ databases">
        <title>Streptomyces oryziradicis sp. nov., a novel actinomycete isolated from rhizosphere soil of rice (Oryza sativa L.).</title>
        <authorList>
            <person name="Li C."/>
        </authorList>
    </citation>
    <scope>NUCLEOTIDE SEQUENCE [LARGE SCALE GENOMIC DNA]</scope>
    <source>
        <strain evidence="3 4">NEAU-C40</strain>
    </source>
</reference>
<dbReference type="Pfam" id="PF00293">
    <property type="entry name" value="NUDIX"/>
    <property type="match status" value="1"/>
</dbReference>
<dbReference type="PANTHER" id="PTHR21340">
    <property type="entry name" value="DIADENOSINE 5,5-P1,P4-TETRAPHOSPHATE PYROPHOSPHOHYDROLASE MUTT"/>
    <property type="match status" value="1"/>
</dbReference>
<dbReference type="PROSITE" id="PS00893">
    <property type="entry name" value="NUDIX_BOX"/>
    <property type="match status" value="1"/>
</dbReference>
<dbReference type="InterPro" id="IPR015797">
    <property type="entry name" value="NUDIX_hydrolase-like_dom_sf"/>
</dbReference>
<dbReference type="PROSITE" id="PS51462">
    <property type="entry name" value="NUDIX"/>
    <property type="match status" value="1"/>
</dbReference>
<gene>
    <name evidence="3" type="ORF">FCI23_28500</name>
</gene>
<proteinExistence type="predicted"/>
<organism evidence="3 4">
    <name type="scientific">Actinacidiphila oryziradicis</name>
    <dbReference type="NCBI Taxonomy" id="2571141"/>
    <lineage>
        <taxon>Bacteria</taxon>
        <taxon>Bacillati</taxon>
        <taxon>Actinomycetota</taxon>
        <taxon>Actinomycetes</taxon>
        <taxon>Kitasatosporales</taxon>
        <taxon>Streptomycetaceae</taxon>
        <taxon>Actinacidiphila</taxon>
    </lineage>
</organism>
<dbReference type="OrthoDB" id="4287477at2"/>
<dbReference type="Proteomes" id="UP000305778">
    <property type="component" value="Unassembled WGS sequence"/>
</dbReference>
<dbReference type="EMBL" id="SUMC01000031">
    <property type="protein sequence ID" value="TKA08425.1"/>
    <property type="molecule type" value="Genomic_DNA"/>
</dbReference>
<dbReference type="GO" id="GO:0004081">
    <property type="term" value="F:bis(5'-nucleosyl)-tetraphosphatase (asymmetrical) activity"/>
    <property type="evidence" value="ECO:0007669"/>
    <property type="project" value="TreeGrafter"/>
</dbReference>
<sequence length="140" mass="15548">MDTDDPALPVLAAGAVLWRRSPFDDGLEIALVHRPRYDDWSHPKGKLKPDEDATSAALREVKEETGMDCVLGSPLPPARYMANGRPKHVRYWAARATTGAFTPSREVDRVIWLPPTAARHRLTQDRDRELLDALLAGPAS</sequence>
<dbReference type="Gene3D" id="3.90.79.10">
    <property type="entry name" value="Nucleoside Triphosphate Pyrophosphohydrolase"/>
    <property type="match status" value="1"/>
</dbReference>
<dbReference type="InterPro" id="IPR020084">
    <property type="entry name" value="NUDIX_hydrolase_CS"/>
</dbReference>
<keyword evidence="4" id="KW-1185">Reference proteome</keyword>
<dbReference type="RefSeq" id="WP_136726804.1">
    <property type="nucleotide sequence ID" value="NZ_SUMC01000031.1"/>
</dbReference>
<feature type="domain" description="Nudix hydrolase" evidence="2">
    <location>
        <begin position="8"/>
        <end position="136"/>
    </location>
</feature>
<comment type="caution">
    <text evidence="3">The sequence shown here is derived from an EMBL/GenBank/DDBJ whole genome shotgun (WGS) entry which is preliminary data.</text>
</comment>
<evidence type="ECO:0000256" key="1">
    <source>
        <dbReference type="ARBA" id="ARBA00022801"/>
    </source>
</evidence>
<dbReference type="CDD" id="cd03673">
    <property type="entry name" value="NUDIX_Ap6A_hydrolase"/>
    <property type="match status" value="1"/>
</dbReference>
<evidence type="ECO:0000313" key="3">
    <source>
        <dbReference type="EMBL" id="TKA08425.1"/>
    </source>
</evidence>
<dbReference type="InterPro" id="IPR000086">
    <property type="entry name" value="NUDIX_hydrolase_dom"/>
</dbReference>
<dbReference type="InterPro" id="IPR051325">
    <property type="entry name" value="Nudix_hydrolase_domain"/>
</dbReference>
<evidence type="ECO:0000313" key="4">
    <source>
        <dbReference type="Proteomes" id="UP000305778"/>
    </source>
</evidence>